<organism evidence="5 6">
    <name type="scientific">Imshaugia aleurites</name>
    <dbReference type="NCBI Taxonomy" id="172621"/>
    <lineage>
        <taxon>Eukaryota</taxon>
        <taxon>Fungi</taxon>
        <taxon>Dikarya</taxon>
        <taxon>Ascomycota</taxon>
        <taxon>Pezizomycotina</taxon>
        <taxon>Lecanoromycetes</taxon>
        <taxon>OSLEUM clade</taxon>
        <taxon>Lecanoromycetidae</taxon>
        <taxon>Lecanorales</taxon>
        <taxon>Lecanorineae</taxon>
        <taxon>Parmeliaceae</taxon>
        <taxon>Imshaugia</taxon>
    </lineage>
</organism>
<keyword evidence="6" id="KW-1185">Reference proteome</keyword>
<dbReference type="InterPro" id="IPR019413">
    <property type="entry name" value="Dsc3_ub-like_dom"/>
</dbReference>
<evidence type="ECO:0000259" key="4">
    <source>
        <dbReference type="Pfam" id="PF13373"/>
    </source>
</evidence>
<feature type="domain" description="DSC E3 ubiquitin ligase complex subunit 3 ubiquitin-like" evidence="3">
    <location>
        <begin position="14"/>
        <end position="96"/>
    </location>
</feature>
<dbReference type="AlphaFoldDB" id="A0A8H3EW56"/>
<feature type="domain" description="DSC E3 ubiquitin ligase complex subunit 3 C-terminal" evidence="4">
    <location>
        <begin position="152"/>
        <end position="276"/>
    </location>
</feature>
<dbReference type="GO" id="GO:0005783">
    <property type="term" value="C:endoplasmic reticulum"/>
    <property type="evidence" value="ECO:0007669"/>
    <property type="project" value="TreeGrafter"/>
</dbReference>
<keyword evidence="2" id="KW-0472">Membrane</keyword>
<evidence type="ECO:0000256" key="1">
    <source>
        <dbReference type="SAM" id="MobiDB-lite"/>
    </source>
</evidence>
<sequence length="279" mass="29275">MTSAPPPPSIPPLTLIIRFTTSLPDLPLTITSPRTTTPTTLNTLIRPHLPPSLSASPLRLIYSGALLPPRTPLHTSLRLSSTGKSPAQLYIHCSIATDTRLSPAELDAESAAAAFLTSSLHPDAHNDANGTNADEDDASISNAIPFLPPPPQGFDRLLSAGLSAAEVASLRTQFLAVQAHTHTPDTMPAGAELRALEERWLEAGTPGNGGGGGGAGTEDDEGAGGLEDMLWGNVMGFFWAVGAIVWLVREEGVWSKRRQVGVVTGVLVNVAFCMLRVGV</sequence>
<evidence type="ECO:0000313" key="6">
    <source>
        <dbReference type="Proteomes" id="UP000664534"/>
    </source>
</evidence>
<feature type="transmembrane region" description="Helical" evidence="2">
    <location>
        <begin position="229"/>
        <end position="248"/>
    </location>
</feature>
<keyword evidence="2" id="KW-1133">Transmembrane helix</keyword>
<dbReference type="Pfam" id="PF10302">
    <property type="entry name" value="Dsc3_N"/>
    <property type="match status" value="1"/>
</dbReference>
<evidence type="ECO:0000256" key="2">
    <source>
        <dbReference type="SAM" id="Phobius"/>
    </source>
</evidence>
<evidence type="ECO:0000259" key="3">
    <source>
        <dbReference type="Pfam" id="PF10302"/>
    </source>
</evidence>
<dbReference type="Pfam" id="PF13373">
    <property type="entry name" value="Dsc3_C"/>
    <property type="match status" value="1"/>
</dbReference>
<keyword evidence="2" id="KW-0812">Transmembrane</keyword>
<feature type="compositionally biased region" description="Gly residues" evidence="1">
    <location>
        <begin position="206"/>
        <end position="216"/>
    </location>
</feature>
<dbReference type="InterPro" id="IPR025390">
    <property type="entry name" value="Dsc3_C"/>
</dbReference>
<gene>
    <name evidence="5" type="ORF">IMSHALPRED_000333</name>
</gene>
<dbReference type="GO" id="GO:0044695">
    <property type="term" value="C:Dsc E3 ubiquitin ligase complex"/>
    <property type="evidence" value="ECO:0007669"/>
    <property type="project" value="InterPro"/>
</dbReference>
<feature type="transmembrane region" description="Helical" evidence="2">
    <location>
        <begin position="260"/>
        <end position="278"/>
    </location>
</feature>
<dbReference type="PANTHER" id="PTHR28049">
    <property type="entry name" value="TRANSMEMBRANE PROTEIN YOR223W"/>
    <property type="match status" value="1"/>
</dbReference>
<comment type="caution">
    <text evidence="5">The sequence shown here is derived from an EMBL/GenBank/DDBJ whole genome shotgun (WGS) entry which is preliminary data.</text>
</comment>
<feature type="region of interest" description="Disordered" evidence="1">
    <location>
        <begin position="204"/>
        <end position="224"/>
    </location>
</feature>
<name>A0A8H3EW56_9LECA</name>
<dbReference type="InterPro" id="IPR045226">
    <property type="entry name" value="Dsc3"/>
</dbReference>
<dbReference type="PANTHER" id="PTHR28049:SF1">
    <property type="entry name" value="DSC E3 UBIQUITIN LIGASE COMPLEX SUBUNIT 3"/>
    <property type="match status" value="1"/>
</dbReference>
<reference evidence="5" key="1">
    <citation type="submission" date="2021-03" db="EMBL/GenBank/DDBJ databases">
        <authorList>
            <person name="Tagirdzhanova G."/>
        </authorList>
    </citation>
    <scope>NUCLEOTIDE SEQUENCE</scope>
</reference>
<evidence type="ECO:0000313" key="5">
    <source>
        <dbReference type="EMBL" id="CAF9912509.1"/>
    </source>
</evidence>
<accession>A0A8H3EW56</accession>
<dbReference type="OrthoDB" id="2556122at2759"/>
<proteinExistence type="predicted"/>
<dbReference type="Proteomes" id="UP000664534">
    <property type="component" value="Unassembled WGS sequence"/>
</dbReference>
<dbReference type="EMBL" id="CAJPDT010000010">
    <property type="protein sequence ID" value="CAF9912509.1"/>
    <property type="molecule type" value="Genomic_DNA"/>
</dbReference>
<protein>
    <submittedName>
        <fullName evidence="5">Uncharacterized protein</fullName>
    </submittedName>
</protein>